<sequence length="357" mass="41620">MESTPQVLVPADYLASLVNSIENIRTDVEKLWETNASLSAEVQHLKKISPCSRPSFQRFPKLPLEIRTLIWEMALNIPRITILSHLAMTRSEVNTIMESCQEARRRALEMRIPYLRLVYPHNTIHRKFRSGRNYINVETDTLYLSHHAYFPHNIDILCGQCGDTIFPKWAEFGSLCQHNIQVNRVAIPFKEWVDPDENKGTPVAPELAVGTADILRHLNSVRELLIVVGDSHTSGGYVPNRDIAFIPPRKQPYEMLENFNYEGDKPEDLILSLNLQAMMKSWDVMGMRLEMILQHFKEKRCESRKRYMEVDGLTAEELDDWPHFANLEDWEVPRVRYVEAVSETWRKDWLTPPLHWS</sequence>
<organism evidence="2 3">
    <name type="scientific">Cudoniella acicularis</name>
    <dbReference type="NCBI Taxonomy" id="354080"/>
    <lineage>
        <taxon>Eukaryota</taxon>
        <taxon>Fungi</taxon>
        <taxon>Dikarya</taxon>
        <taxon>Ascomycota</taxon>
        <taxon>Pezizomycotina</taxon>
        <taxon>Leotiomycetes</taxon>
        <taxon>Helotiales</taxon>
        <taxon>Tricladiaceae</taxon>
        <taxon>Cudoniella</taxon>
    </lineage>
</organism>
<dbReference type="OrthoDB" id="3541236at2759"/>
<comment type="caution">
    <text evidence="2">The sequence shown here is derived from an EMBL/GenBank/DDBJ whole genome shotgun (WGS) entry which is preliminary data.</text>
</comment>
<evidence type="ECO:0000313" key="3">
    <source>
        <dbReference type="Proteomes" id="UP000566819"/>
    </source>
</evidence>
<protein>
    <recommendedName>
        <fullName evidence="1">2EXR domain-containing protein</fullName>
    </recommendedName>
</protein>
<evidence type="ECO:0000313" key="2">
    <source>
        <dbReference type="EMBL" id="KAF4630460.1"/>
    </source>
</evidence>
<evidence type="ECO:0000259" key="1">
    <source>
        <dbReference type="Pfam" id="PF20150"/>
    </source>
</evidence>
<dbReference type="AlphaFoldDB" id="A0A8H4RKB8"/>
<gene>
    <name evidence="2" type="ORF">G7Y89_g7674</name>
</gene>
<dbReference type="EMBL" id="JAAMPI010000547">
    <property type="protein sequence ID" value="KAF4630460.1"/>
    <property type="molecule type" value="Genomic_DNA"/>
</dbReference>
<keyword evidence="3" id="KW-1185">Reference proteome</keyword>
<dbReference type="Pfam" id="PF20150">
    <property type="entry name" value="2EXR"/>
    <property type="match status" value="1"/>
</dbReference>
<dbReference type="InterPro" id="IPR045518">
    <property type="entry name" value="2EXR"/>
</dbReference>
<dbReference type="Proteomes" id="UP000566819">
    <property type="component" value="Unassembled WGS sequence"/>
</dbReference>
<name>A0A8H4RKB8_9HELO</name>
<reference evidence="2 3" key="1">
    <citation type="submission" date="2020-03" db="EMBL/GenBank/DDBJ databases">
        <title>Draft Genome Sequence of Cudoniella acicularis.</title>
        <authorList>
            <person name="Buettner E."/>
            <person name="Kellner H."/>
        </authorList>
    </citation>
    <scope>NUCLEOTIDE SEQUENCE [LARGE SCALE GENOMIC DNA]</scope>
    <source>
        <strain evidence="2 3">DSM 108380</strain>
    </source>
</reference>
<dbReference type="PANTHER" id="PTHR35910:SF6">
    <property type="entry name" value="2EXR DOMAIN-CONTAINING PROTEIN"/>
    <property type="match status" value="1"/>
</dbReference>
<accession>A0A8H4RKB8</accession>
<dbReference type="PANTHER" id="PTHR35910">
    <property type="entry name" value="2EXR DOMAIN-CONTAINING PROTEIN"/>
    <property type="match status" value="1"/>
</dbReference>
<proteinExistence type="predicted"/>
<feature type="domain" description="2EXR" evidence="1">
    <location>
        <begin position="56"/>
        <end position="142"/>
    </location>
</feature>